<gene>
    <name evidence="1" type="ORF">JTE90_004834</name>
</gene>
<accession>A0AAV6UQJ3</accession>
<organism evidence="1 2">
    <name type="scientific">Oedothorax gibbosus</name>
    <dbReference type="NCBI Taxonomy" id="931172"/>
    <lineage>
        <taxon>Eukaryota</taxon>
        <taxon>Metazoa</taxon>
        <taxon>Ecdysozoa</taxon>
        <taxon>Arthropoda</taxon>
        <taxon>Chelicerata</taxon>
        <taxon>Arachnida</taxon>
        <taxon>Araneae</taxon>
        <taxon>Araneomorphae</taxon>
        <taxon>Entelegynae</taxon>
        <taxon>Araneoidea</taxon>
        <taxon>Linyphiidae</taxon>
        <taxon>Erigoninae</taxon>
        <taxon>Oedothorax</taxon>
    </lineage>
</organism>
<protein>
    <submittedName>
        <fullName evidence="1">Uncharacterized protein</fullName>
    </submittedName>
</protein>
<keyword evidence="2" id="KW-1185">Reference proteome</keyword>
<sequence>MDSPQNDPISMNIYVGVPHVLRLALSASDVSCVFVFHIPSPPIKWSNKGIAVWSSGKESEKNGRKLNEIRIECY</sequence>
<evidence type="ECO:0000313" key="2">
    <source>
        <dbReference type="Proteomes" id="UP000827092"/>
    </source>
</evidence>
<evidence type="ECO:0000313" key="1">
    <source>
        <dbReference type="EMBL" id="KAG8186505.1"/>
    </source>
</evidence>
<proteinExistence type="predicted"/>
<dbReference type="EMBL" id="JAFNEN010000299">
    <property type="protein sequence ID" value="KAG8186505.1"/>
    <property type="molecule type" value="Genomic_DNA"/>
</dbReference>
<reference evidence="1 2" key="1">
    <citation type="journal article" date="2022" name="Nat. Ecol. Evol.">
        <title>A masculinizing supergene underlies an exaggerated male reproductive morph in a spider.</title>
        <authorList>
            <person name="Hendrickx F."/>
            <person name="De Corte Z."/>
            <person name="Sonet G."/>
            <person name="Van Belleghem S.M."/>
            <person name="Kostlbacher S."/>
            <person name="Vangestel C."/>
        </authorList>
    </citation>
    <scope>NUCLEOTIDE SEQUENCE [LARGE SCALE GENOMIC DNA]</scope>
    <source>
        <strain evidence="1">W744_W776</strain>
    </source>
</reference>
<dbReference type="Proteomes" id="UP000827092">
    <property type="component" value="Unassembled WGS sequence"/>
</dbReference>
<name>A0AAV6UQJ3_9ARAC</name>
<comment type="caution">
    <text evidence="1">The sequence shown here is derived from an EMBL/GenBank/DDBJ whole genome shotgun (WGS) entry which is preliminary data.</text>
</comment>
<dbReference type="AlphaFoldDB" id="A0AAV6UQJ3"/>